<gene>
    <name evidence="5" type="ORF">ES724_05455</name>
</gene>
<keyword evidence="6" id="KW-1185">Reference proteome</keyword>
<organism evidence="5 6">
    <name type="scientific">Gillisia hiemivivida</name>
    <dbReference type="NCBI Taxonomy" id="291190"/>
    <lineage>
        <taxon>Bacteria</taxon>
        <taxon>Pseudomonadati</taxon>
        <taxon>Bacteroidota</taxon>
        <taxon>Flavobacteriia</taxon>
        <taxon>Flavobacteriales</taxon>
        <taxon>Flavobacteriaceae</taxon>
        <taxon>Gillisia</taxon>
    </lineage>
</organism>
<dbReference type="InterPro" id="IPR013762">
    <property type="entry name" value="Integrase-like_cat_sf"/>
</dbReference>
<dbReference type="EMBL" id="VORY01000003">
    <property type="protein sequence ID" value="TXD94915.1"/>
    <property type="molecule type" value="Genomic_DNA"/>
</dbReference>
<protein>
    <submittedName>
        <fullName evidence="5">Site-specific integrase</fullName>
    </submittedName>
</protein>
<name>A0A5C6ZX62_9FLAO</name>
<dbReference type="PANTHER" id="PTHR30349">
    <property type="entry name" value="PHAGE INTEGRASE-RELATED"/>
    <property type="match status" value="1"/>
</dbReference>
<dbReference type="RefSeq" id="WP_146930618.1">
    <property type="nucleotide sequence ID" value="NZ_CBCSHZ010000003.1"/>
</dbReference>
<dbReference type="Proteomes" id="UP000321367">
    <property type="component" value="Unassembled WGS sequence"/>
</dbReference>
<dbReference type="PANTHER" id="PTHR30349:SF64">
    <property type="entry name" value="PROPHAGE INTEGRASE INTD-RELATED"/>
    <property type="match status" value="1"/>
</dbReference>
<comment type="caution">
    <text evidence="5">The sequence shown here is derived from an EMBL/GenBank/DDBJ whole genome shotgun (WGS) entry which is preliminary data.</text>
</comment>
<dbReference type="Gene3D" id="1.10.150.130">
    <property type="match status" value="1"/>
</dbReference>
<dbReference type="Pfam" id="PF00589">
    <property type="entry name" value="Phage_integrase"/>
    <property type="match status" value="1"/>
</dbReference>
<reference evidence="5 6" key="1">
    <citation type="submission" date="2019-08" db="EMBL/GenBank/DDBJ databases">
        <title>Genome sequence of Gillisia hiemivivida IC154 (type strain).</title>
        <authorList>
            <person name="Bowman J.P."/>
        </authorList>
    </citation>
    <scope>NUCLEOTIDE SEQUENCE [LARGE SCALE GENOMIC DNA]</scope>
    <source>
        <strain evidence="5 6">IC154</strain>
    </source>
</reference>
<evidence type="ECO:0000256" key="1">
    <source>
        <dbReference type="ARBA" id="ARBA00008857"/>
    </source>
</evidence>
<dbReference type="InterPro" id="IPR011010">
    <property type="entry name" value="DNA_brk_join_enz"/>
</dbReference>
<dbReference type="SUPFAM" id="SSF56349">
    <property type="entry name" value="DNA breaking-rejoining enzymes"/>
    <property type="match status" value="1"/>
</dbReference>
<dbReference type="GO" id="GO:0003677">
    <property type="term" value="F:DNA binding"/>
    <property type="evidence" value="ECO:0007669"/>
    <property type="project" value="UniProtKB-KW"/>
</dbReference>
<dbReference type="OrthoDB" id="1493636at2"/>
<evidence type="ECO:0000313" key="6">
    <source>
        <dbReference type="Proteomes" id="UP000321367"/>
    </source>
</evidence>
<evidence type="ECO:0000313" key="5">
    <source>
        <dbReference type="EMBL" id="TXD94915.1"/>
    </source>
</evidence>
<proteinExistence type="inferred from homology"/>
<dbReference type="InterPro" id="IPR050090">
    <property type="entry name" value="Tyrosine_recombinase_XerCD"/>
</dbReference>
<evidence type="ECO:0000256" key="3">
    <source>
        <dbReference type="ARBA" id="ARBA00023172"/>
    </source>
</evidence>
<dbReference type="AlphaFoldDB" id="A0A5C6ZX62"/>
<comment type="similarity">
    <text evidence="1">Belongs to the 'phage' integrase family.</text>
</comment>
<dbReference type="GO" id="GO:0006310">
    <property type="term" value="P:DNA recombination"/>
    <property type="evidence" value="ECO:0007669"/>
    <property type="project" value="UniProtKB-KW"/>
</dbReference>
<feature type="domain" description="Tyr recombinase" evidence="4">
    <location>
        <begin position="230"/>
        <end position="432"/>
    </location>
</feature>
<keyword evidence="3" id="KW-0233">DNA recombination</keyword>
<accession>A0A5C6ZX62</accession>
<sequence length="438" mass="50563">MATTKYRIRKSATGNGGKIQIEFHYGKGNRFRYGTGLTIQSLKNWDSNKMRIKNVIGEKYKTEVNNELNKLQTGIENHYTKLALTEKSVVNNDVLKEYCEVFFNRNKPKSEDDILLSFLDFFSWFINHYKTHPSPSTGKPLGSGTRRTYTNAYNIFKRFNDEEYNIDYDQITLTFYDDFLNWGYGQNYSSNYVGTQIKILKTILNSATEKKFNKNLDYSTRYFRKPSELIDNIFLTQSEVERISNADLSSFKGKIENGVRITRQMLEKSRDLFLIGCSTGLRVSDFNNLNESHLFEDSDGTMFFRLSMKKGDKPITIPINSMVRKILKRNGGTTPSRIPDQFINYSIKIIGEIAGVDESTCKTITKGGKKDTTTAPKYKFITNHTARRSFCTNGYLSGIPTIDIMAISGHTQERTFYNYIKVNDLQKAQKISKYKFFQ</sequence>
<evidence type="ECO:0000256" key="2">
    <source>
        <dbReference type="ARBA" id="ARBA00023125"/>
    </source>
</evidence>
<evidence type="ECO:0000259" key="4">
    <source>
        <dbReference type="PROSITE" id="PS51898"/>
    </source>
</evidence>
<dbReference type="Gene3D" id="1.10.443.10">
    <property type="entry name" value="Intergrase catalytic core"/>
    <property type="match status" value="1"/>
</dbReference>
<keyword evidence="2" id="KW-0238">DNA-binding</keyword>
<dbReference type="InterPro" id="IPR025269">
    <property type="entry name" value="SAM-like_dom"/>
</dbReference>
<dbReference type="Pfam" id="PF13102">
    <property type="entry name" value="Phage_int_SAM_5"/>
    <property type="match status" value="1"/>
</dbReference>
<dbReference type="InterPro" id="IPR010998">
    <property type="entry name" value="Integrase_recombinase_N"/>
</dbReference>
<dbReference type="GO" id="GO:0015074">
    <property type="term" value="P:DNA integration"/>
    <property type="evidence" value="ECO:0007669"/>
    <property type="project" value="InterPro"/>
</dbReference>
<dbReference type="InterPro" id="IPR002104">
    <property type="entry name" value="Integrase_catalytic"/>
</dbReference>
<dbReference type="PROSITE" id="PS51898">
    <property type="entry name" value="TYR_RECOMBINASE"/>
    <property type="match status" value="1"/>
</dbReference>